<organism evidence="19 20">
    <name type="scientific">Sarcophilus harrisii</name>
    <name type="common">Tasmanian devil</name>
    <name type="synonym">Sarcophilus laniarius</name>
    <dbReference type="NCBI Taxonomy" id="9305"/>
    <lineage>
        <taxon>Eukaryota</taxon>
        <taxon>Metazoa</taxon>
        <taxon>Chordata</taxon>
        <taxon>Craniata</taxon>
        <taxon>Vertebrata</taxon>
        <taxon>Euteleostomi</taxon>
        <taxon>Mammalia</taxon>
        <taxon>Metatheria</taxon>
        <taxon>Dasyuromorphia</taxon>
        <taxon>Dasyuridae</taxon>
        <taxon>Sarcophilus</taxon>
    </lineage>
</organism>
<keyword evidence="6 16" id="KW-0863">Zinc-finger</keyword>
<feature type="region of interest" description="Disordered" evidence="17">
    <location>
        <begin position="1"/>
        <end position="58"/>
    </location>
</feature>
<feature type="domain" description="C2H2-type" evidence="18">
    <location>
        <begin position="366"/>
        <end position="393"/>
    </location>
</feature>
<evidence type="ECO:0000256" key="14">
    <source>
        <dbReference type="ARBA" id="ARBA00063249"/>
    </source>
</evidence>
<feature type="domain" description="C2H2-type" evidence="18">
    <location>
        <begin position="310"/>
        <end position="337"/>
    </location>
</feature>
<evidence type="ECO:0000256" key="12">
    <source>
        <dbReference type="ARBA" id="ARBA00023242"/>
    </source>
</evidence>
<reference evidence="19" key="2">
    <citation type="submission" date="2025-08" db="UniProtKB">
        <authorList>
            <consortium name="Ensembl"/>
        </authorList>
    </citation>
    <scope>IDENTIFICATION</scope>
</reference>
<dbReference type="Proteomes" id="UP000007648">
    <property type="component" value="Unassembled WGS sequence"/>
</dbReference>
<feature type="domain" description="C2H2-type" evidence="18">
    <location>
        <begin position="560"/>
        <end position="587"/>
    </location>
</feature>
<dbReference type="AlphaFoldDB" id="A0A7N4NY19"/>
<dbReference type="Gene3D" id="3.30.160.60">
    <property type="entry name" value="Classic Zinc Finger"/>
    <property type="match status" value="13"/>
</dbReference>
<evidence type="ECO:0000256" key="15">
    <source>
        <dbReference type="ARBA" id="ARBA00067785"/>
    </source>
</evidence>
<dbReference type="InterPro" id="IPR013087">
    <property type="entry name" value="Znf_C2H2_type"/>
</dbReference>
<dbReference type="Pfam" id="PF00096">
    <property type="entry name" value="zf-C2H2"/>
    <property type="match status" value="12"/>
</dbReference>
<feature type="domain" description="C2H2-type" evidence="18">
    <location>
        <begin position="504"/>
        <end position="531"/>
    </location>
</feature>
<feature type="region of interest" description="Disordered" evidence="17">
    <location>
        <begin position="463"/>
        <end position="501"/>
    </location>
</feature>
<dbReference type="GeneTree" id="ENSGT00940000162497"/>
<reference evidence="19" key="3">
    <citation type="submission" date="2025-09" db="UniProtKB">
        <authorList>
            <consortium name="Ensembl"/>
        </authorList>
    </citation>
    <scope>IDENTIFICATION</scope>
</reference>
<feature type="domain" description="C2H2-type" evidence="18">
    <location>
        <begin position="338"/>
        <end position="365"/>
    </location>
</feature>
<keyword evidence="8" id="KW-0832">Ubl conjugation</keyword>
<proteinExistence type="inferred from homology"/>
<feature type="region of interest" description="Disordered" evidence="17">
    <location>
        <begin position="115"/>
        <end position="146"/>
    </location>
</feature>
<keyword evidence="3" id="KW-1017">Isopeptide bond</keyword>
<keyword evidence="12" id="KW-0539">Nucleus</keyword>
<comment type="function">
    <text evidence="13">Transcription factor that promotes adipocyte differentiation and suppresses osteoblast differentiation in the bone marrow. Enhances the osteoclast-supporting ability of stromal cells. Binds with STAT3 the consensus sequence 5'-CTTCTGGGAAGA-3' of the acute phase response element (APRE). Transactivates several promoters including FOS, OSM and PPARG. Recruits a histone deacetylase complex.</text>
</comment>
<feature type="domain" description="C2H2-type" evidence="18">
    <location>
        <begin position="644"/>
        <end position="671"/>
    </location>
</feature>
<dbReference type="GO" id="GO:0005634">
    <property type="term" value="C:nucleus"/>
    <property type="evidence" value="ECO:0007669"/>
    <property type="project" value="UniProtKB-SubCell"/>
</dbReference>
<feature type="domain" description="C2H2-type" evidence="18">
    <location>
        <begin position="700"/>
        <end position="722"/>
    </location>
</feature>
<keyword evidence="11" id="KW-0804">Transcription</keyword>
<gene>
    <name evidence="19" type="primary">ZNF467</name>
</gene>
<feature type="compositionally biased region" description="Basic residues" evidence="17">
    <location>
        <begin position="463"/>
        <end position="472"/>
    </location>
</feature>
<feature type="domain" description="C2H2-type" evidence="18">
    <location>
        <begin position="450"/>
        <end position="477"/>
    </location>
</feature>
<evidence type="ECO:0000256" key="11">
    <source>
        <dbReference type="ARBA" id="ARBA00023163"/>
    </source>
</evidence>
<dbReference type="FunFam" id="3.30.160.60:FF:001598">
    <property type="entry name" value="Zinc finger protein 467"/>
    <property type="match status" value="1"/>
</dbReference>
<evidence type="ECO:0000256" key="8">
    <source>
        <dbReference type="ARBA" id="ARBA00022843"/>
    </source>
</evidence>
<keyword evidence="20" id="KW-1185">Reference proteome</keyword>
<feature type="region of interest" description="Disordered" evidence="17">
    <location>
        <begin position="162"/>
        <end position="235"/>
    </location>
</feature>
<dbReference type="FunFam" id="3.30.160.60:FF:000710">
    <property type="entry name" value="Zinc finger protein 768"/>
    <property type="match status" value="1"/>
</dbReference>
<dbReference type="PANTHER" id="PTHR14196:SF12">
    <property type="entry name" value="ZINC FINGER PROTEIN 208-LIKE"/>
    <property type="match status" value="1"/>
</dbReference>
<dbReference type="FunCoup" id="A0A7N4NY19">
    <property type="interactions" value="5"/>
</dbReference>
<evidence type="ECO:0000256" key="17">
    <source>
        <dbReference type="SAM" id="MobiDB-lite"/>
    </source>
</evidence>
<feature type="compositionally biased region" description="Pro residues" evidence="17">
    <location>
        <begin position="476"/>
        <end position="487"/>
    </location>
</feature>
<dbReference type="Ensembl" id="ENSSHAT00000039630.1">
    <property type="protein sequence ID" value="ENSSHAP00000030240.1"/>
    <property type="gene ID" value="ENSSHAG00000026740.1"/>
</dbReference>
<feature type="domain" description="C2H2-type" evidence="18">
    <location>
        <begin position="616"/>
        <end position="643"/>
    </location>
</feature>
<keyword evidence="9" id="KW-0805">Transcription regulation</keyword>
<dbReference type="PANTHER" id="PTHR14196">
    <property type="entry name" value="ODD-SKIPPED - RELATED"/>
    <property type="match status" value="1"/>
</dbReference>
<keyword evidence="4" id="KW-0479">Metal-binding</keyword>
<evidence type="ECO:0000313" key="20">
    <source>
        <dbReference type="Proteomes" id="UP000007648"/>
    </source>
</evidence>
<comment type="subunit">
    <text evidence="14">Interacts with STAT3. Enhances STAT3 activity by keeping it in the nucleus.</text>
</comment>
<evidence type="ECO:0000256" key="7">
    <source>
        <dbReference type="ARBA" id="ARBA00022833"/>
    </source>
</evidence>
<dbReference type="SUPFAM" id="SSF57667">
    <property type="entry name" value="beta-beta-alpha zinc fingers"/>
    <property type="match status" value="7"/>
</dbReference>
<dbReference type="FunFam" id="3.30.160.60:FF:000750">
    <property type="entry name" value="replication initiator 1 isoform X2"/>
    <property type="match status" value="1"/>
</dbReference>
<feature type="domain" description="C2H2-type" evidence="18">
    <location>
        <begin position="394"/>
        <end position="421"/>
    </location>
</feature>
<evidence type="ECO:0000256" key="10">
    <source>
        <dbReference type="ARBA" id="ARBA00023125"/>
    </source>
</evidence>
<dbReference type="FunFam" id="3.30.160.60:FF:000320">
    <property type="entry name" value="Zinc finger protein 777"/>
    <property type="match status" value="4"/>
</dbReference>
<dbReference type="InParanoid" id="A0A7N4NY19"/>
<dbReference type="FunFam" id="3.30.160.60:FF:001789">
    <property type="entry name" value="zinc finger protein 467"/>
    <property type="match status" value="1"/>
</dbReference>
<dbReference type="FunFam" id="3.30.160.60:FF:001800">
    <property type="entry name" value="Zinc finger protein 467"/>
    <property type="match status" value="1"/>
</dbReference>
<feature type="compositionally biased region" description="Polar residues" evidence="17">
    <location>
        <begin position="207"/>
        <end position="217"/>
    </location>
</feature>
<dbReference type="FunFam" id="3.30.160.60:FF:002408">
    <property type="entry name" value="myeloid zinc finger 1"/>
    <property type="match status" value="1"/>
</dbReference>
<dbReference type="FunFam" id="3.30.160.60:FF:000214">
    <property type="entry name" value="replication initiator 1 isoform X1"/>
    <property type="match status" value="1"/>
</dbReference>
<keyword evidence="5" id="KW-0677">Repeat</keyword>
<feature type="domain" description="C2H2-type" evidence="18">
    <location>
        <begin position="672"/>
        <end position="699"/>
    </location>
</feature>
<comment type="subcellular location">
    <subcellularLocation>
        <location evidence="1">Nucleus</location>
    </subcellularLocation>
</comment>
<feature type="domain" description="C2H2-type" evidence="18">
    <location>
        <begin position="588"/>
        <end position="615"/>
    </location>
</feature>
<evidence type="ECO:0000256" key="6">
    <source>
        <dbReference type="ARBA" id="ARBA00022771"/>
    </source>
</evidence>
<sequence length="750" mass="81791">MPSSPGQGDLGSPLKAELPCPRTPLPSDGSNGPGRRGRDAGELGRKDPISAEGAPNNPPTLPCPLLCMKHWGGPCVCLDRHRTLQYCDITAFCGAPFPHRGVNTSRLVLMEERGEEGMGQEGRGGKGRGSLLQPRDLPGEAPQGLGVGETELMSVHLPVTGQPEMAPQIEPGDRPHDAQEQTAPPGGEGPPGAYSGTLIPKPEDVFQNEQGEEQSTAELEGGLQKTEPEGSCPEDWMIRKVKVEDEDPGEEEEVAWPQHLPQLLPSGPFLPADLGPLAAVATACKLEPGAPGPLSGLALASWPQVLEKPYGCGECERRFRDQLTLRLHQRLHRGEGPCACPDCGRSFSQRTHLLAHLRSHRGERPFPCPECGKRFSKKAHLTRHLRTHTGERPYPCEECGKRFSQKIHLGSHQKTHTGERPFPCAECEKRFRKKTHLIRHQRIHTGERPYQCTECGRSFTHKQHLVRHRRVHAAGPAPPPPPQPPSADPLGQDASADPSGPKAFACADCGKDFGWKKNLASHQRVHRGSRPFGFSERARGQGERRPAGAAAAAHTAVKAFACTHCGKSFSQRPGLVAHQRTHAGERPFRCPDCGRGFSHGQHLTRHRRVHTGERPFACTQCGRRFGSRPNLAAHTKVHSGARPFACAQCGRGFSRKSHLGRHQAVHTGSRPHACTVCSRCFSSKTNLIRHQAVHTGSRPFPCSQCGKSFSRKTHLARHQRTHGEIAHLDPSLSSPTWPVPTVPAATPLFL</sequence>
<feature type="region of interest" description="Disordered" evidence="17">
    <location>
        <begin position="522"/>
        <end position="541"/>
    </location>
</feature>
<evidence type="ECO:0000313" key="19">
    <source>
        <dbReference type="Ensembl" id="ENSSHAP00000030240.1"/>
    </source>
</evidence>
<evidence type="ECO:0000259" key="18">
    <source>
        <dbReference type="PROSITE" id="PS50157"/>
    </source>
</evidence>
<evidence type="ECO:0000256" key="13">
    <source>
        <dbReference type="ARBA" id="ARBA00053501"/>
    </source>
</evidence>
<comment type="similarity">
    <text evidence="2">Belongs to the krueppel C2H2-type zinc-finger protein family.</text>
</comment>
<dbReference type="InterPro" id="IPR050717">
    <property type="entry name" value="C2H2-ZF_Transcription_Reg"/>
</dbReference>
<evidence type="ECO:0000256" key="16">
    <source>
        <dbReference type="PROSITE-ProRule" id="PRU00042"/>
    </source>
</evidence>
<dbReference type="GO" id="GO:0000977">
    <property type="term" value="F:RNA polymerase II transcription regulatory region sequence-specific DNA binding"/>
    <property type="evidence" value="ECO:0007669"/>
    <property type="project" value="TreeGrafter"/>
</dbReference>
<evidence type="ECO:0000256" key="4">
    <source>
        <dbReference type="ARBA" id="ARBA00022723"/>
    </source>
</evidence>
<reference evidence="19 20" key="1">
    <citation type="journal article" date="2011" name="Proc. Natl. Acad. Sci. U.S.A.">
        <title>Genetic diversity and population structure of the endangered marsupial Sarcophilus harrisii (Tasmanian devil).</title>
        <authorList>
            <person name="Miller W."/>
            <person name="Hayes V.M."/>
            <person name="Ratan A."/>
            <person name="Petersen D.C."/>
            <person name="Wittekindt N.E."/>
            <person name="Miller J."/>
            <person name="Walenz B."/>
            <person name="Knight J."/>
            <person name="Qi J."/>
            <person name="Zhao F."/>
            <person name="Wang Q."/>
            <person name="Bedoya-Reina O.C."/>
            <person name="Katiyar N."/>
            <person name="Tomsho L.P."/>
            <person name="Kasson L.M."/>
            <person name="Hardie R.A."/>
            <person name="Woodbridge P."/>
            <person name="Tindall E.A."/>
            <person name="Bertelsen M.F."/>
            <person name="Dixon D."/>
            <person name="Pyecroft S."/>
            <person name="Helgen K.M."/>
            <person name="Lesk A.M."/>
            <person name="Pringle T.H."/>
            <person name="Patterson N."/>
            <person name="Zhang Y."/>
            <person name="Kreiss A."/>
            <person name="Woods G.M."/>
            <person name="Jones M.E."/>
            <person name="Schuster S.C."/>
        </authorList>
    </citation>
    <scope>NUCLEOTIDE SEQUENCE [LARGE SCALE GENOMIC DNA]</scope>
</reference>
<dbReference type="PROSITE" id="PS00028">
    <property type="entry name" value="ZINC_FINGER_C2H2_1"/>
    <property type="match status" value="13"/>
</dbReference>
<dbReference type="PROSITE" id="PS50157">
    <property type="entry name" value="ZINC_FINGER_C2H2_2"/>
    <property type="match status" value="13"/>
</dbReference>
<dbReference type="SMART" id="SM00355">
    <property type="entry name" value="ZnF_C2H2"/>
    <property type="match status" value="13"/>
</dbReference>
<dbReference type="FunFam" id="3.30.160.60:FF:000646">
    <property type="entry name" value="Myeloid zinc finger 1"/>
    <property type="match status" value="1"/>
</dbReference>
<evidence type="ECO:0000256" key="9">
    <source>
        <dbReference type="ARBA" id="ARBA00023015"/>
    </source>
</evidence>
<protein>
    <recommendedName>
        <fullName evidence="15">Zinc finger protein 467</fullName>
    </recommendedName>
</protein>
<dbReference type="GO" id="GO:0008270">
    <property type="term" value="F:zinc ion binding"/>
    <property type="evidence" value="ECO:0007669"/>
    <property type="project" value="UniProtKB-KW"/>
</dbReference>
<keyword evidence="7" id="KW-0862">Zinc</keyword>
<name>A0A7N4NY19_SARHA</name>
<evidence type="ECO:0000256" key="5">
    <source>
        <dbReference type="ARBA" id="ARBA00022737"/>
    </source>
</evidence>
<feature type="domain" description="C2H2-type" evidence="18">
    <location>
        <begin position="422"/>
        <end position="449"/>
    </location>
</feature>
<feature type="compositionally biased region" description="Basic and acidic residues" evidence="17">
    <location>
        <begin position="36"/>
        <end position="49"/>
    </location>
</feature>
<dbReference type="GO" id="GO:0000981">
    <property type="term" value="F:DNA-binding transcription factor activity, RNA polymerase II-specific"/>
    <property type="evidence" value="ECO:0007669"/>
    <property type="project" value="TreeGrafter"/>
</dbReference>
<evidence type="ECO:0000256" key="1">
    <source>
        <dbReference type="ARBA" id="ARBA00004123"/>
    </source>
</evidence>
<evidence type="ECO:0000256" key="2">
    <source>
        <dbReference type="ARBA" id="ARBA00006991"/>
    </source>
</evidence>
<keyword evidence="10" id="KW-0238">DNA-binding</keyword>
<dbReference type="InterPro" id="IPR036236">
    <property type="entry name" value="Znf_C2H2_sf"/>
</dbReference>
<dbReference type="FunFam" id="3.30.160.60:FF:003017">
    <property type="entry name" value="Si:cabz01054396.2"/>
    <property type="match status" value="1"/>
</dbReference>
<evidence type="ECO:0000256" key="3">
    <source>
        <dbReference type="ARBA" id="ARBA00022499"/>
    </source>
</evidence>
<accession>A0A7N4NY19</accession>